<evidence type="ECO:0000259" key="4">
    <source>
        <dbReference type="PROSITE" id="PS50995"/>
    </source>
</evidence>
<name>A0A1M4YTM9_9HYPH</name>
<dbReference type="OrthoDB" id="582199at2"/>
<dbReference type="Gene3D" id="1.10.10.10">
    <property type="entry name" value="Winged helix-like DNA-binding domain superfamily/Winged helix DNA-binding domain"/>
    <property type="match status" value="1"/>
</dbReference>
<evidence type="ECO:0000313" key="6">
    <source>
        <dbReference type="Proteomes" id="UP000184533"/>
    </source>
</evidence>
<keyword evidence="1" id="KW-0805">Transcription regulation</keyword>
<dbReference type="PANTHER" id="PTHR42756">
    <property type="entry name" value="TRANSCRIPTIONAL REGULATOR, MARR"/>
    <property type="match status" value="1"/>
</dbReference>
<dbReference type="PROSITE" id="PS50995">
    <property type="entry name" value="HTH_MARR_2"/>
    <property type="match status" value="1"/>
</dbReference>
<sequence>MGERKRVIGGTAVLRERERANPGRMEHSELLYLMHELSRMISTGFDQVMIRHNLTHAQWWALMHIYKREGVTQTELATIMQMGRASAGTLLERLEAKGWIERRADATDSRLRRVYLSPPVVPVFSVMQDEGTALFCKLLKDVSPDAEQVMLTGMRQMRANAERMLRQQAQDEPDAS</sequence>
<dbReference type="SUPFAM" id="SSF46785">
    <property type="entry name" value="Winged helix' DNA-binding domain"/>
    <property type="match status" value="1"/>
</dbReference>
<dbReference type="GO" id="GO:0003677">
    <property type="term" value="F:DNA binding"/>
    <property type="evidence" value="ECO:0007669"/>
    <property type="project" value="UniProtKB-KW"/>
</dbReference>
<protein>
    <submittedName>
        <fullName evidence="5">DNA-binding transcriptional regulator, MarR family</fullName>
    </submittedName>
</protein>
<keyword evidence="3" id="KW-0804">Transcription</keyword>
<feature type="domain" description="HTH marR-type" evidence="4">
    <location>
        <begin position="27"/>
        <end position="166"/>
    </location>
</feature>
<accession>A0A1M4YTM9</accession>
<dbReference type="PRINTS" id="PR00598">
    <property type="entry name" value="HTHMARR"/>
</dbReference>
<dbReference type="InterPro" id="IPR036388">
    <property type="entry name" value="WH-like_DNA-bd_sf"/>
</dbReference>
<dbReference type="Proteomes" id="UP000184533">
    <property type="component" value="Unassembled WGS sequence"/>
</dbReference>
<dbReference type="AlphaFoldDB" id="A0A1M4YTM9"/>
<dbReference type="Pfam" id="PF12802">
    <property type="entry name" value="MarR_2"/>
    <property type="match status" value="1"/>
</dbReference>
<evidence type="ECO:0000256" key="3">
    <source>
        <dbReference type="ARBA" id="ARBA00023163"/>
    </source>
</evidence>
<dbReference type="RefSeq" id="WP_052950482.1">
    <property type="nucleotide sequence ID" value="NZ_FQVC01000004.1"/>
</dbReference>
<dbReference type="PANTHER" id="PTHR42756:SF1">
    <property type="entry name" value="TRANSCRIPTIONAL REPRESSOR OF EMRAB OPERON"/>
    <property type="match status" value="1"/>
</dbReference>
<gene>
    <name evidence="5" type="ORF">SAMN02745223_01804</name>
</gene>
<dbReference type="InterPro" id="IPR036390">
    <property type="entry name" value="WH_DNA-bd_sf"/>
</dbReference>
<dbReference type="SMART" id="SM00347">
    <property type="entry name" value="HTH_MARR"/>
    <property type="match status" value="1"/>
</dbReference>
<keyword evidence="2 5" id="KW-0238">DNA-binding</keyword>
<evidence type="ECO:0000256" key="1">
    <source>
        <dbReference type="ARBA" id="ARBA00023015"/>
    </source>
</evidence>
<dbReference type="EMBL" id="FQVC01000004">
    <property type="protein sequence ID" value="SHF09098.1"/>
    <property type="molecule type" value="Genomic_DNA"/>
</dbReference>
<dbReference type="GO" id="GO:0003700">
    <property type="term" value="F:DNA-binding transcription factor activity"/>
    <property type="evidence" value="ECO:0007669"/>
    <property type="project" value="InterPro"/>
</dbReference>
<evidence type="ECO:0000256" key="2">
    <source>
        <dbReference type="ARBA" id="ARBA00023125"/>
    </source>
</evidence>
<proteinExistence type="predicted"/>
<reference evidence="5 6" key="1">
    <citation type="submission" date="2016-11" db="EMBL/GenBank/DDBJ databases">
        <authorList>
            <person name="Jaros S."/>
            <person name="Januszkiewicz K."/>
            <person name="Wedrychowicz H."/>
        </authorList>
    </citation>
    <scope>NUCLEOTIDE SEQUENCE [LARGE SCALE GENOMIC DNA]</scope>
    <source>
        <strain evidence="5 6">DSM 17137</strain>
    </source>
</reference>
<organism evidence="5 6">
    <name type="scientific">Devosia limi DSM 17137</name>
    <dbReference type="NCBI Taxonomy" id="1121477"/>
    <lineage>
        <taxon>Bacteria</taxon>
        <taxon>Pseudomonadati</taxon>
        <taxon>Pseudomonadota</taxon>
        <taxon>Alphaproteobacteria</taxon>
        <taxon>Hyphomicrobiales</taxon>
        <taxon>Devosiaceae</taxon>
        <taxon>Devosia</taxon>
    </lineage>
</organism>
<evidence type="ECO:0000313" key="5">
    <source>
        <dbReference type="EMBL" id="SHF09098.1"/>
    </source>
</evidence>
<dbReference type="InterPro" id="IPR000835">
    <property type="entry name" value="HTH_MarR-typ"/>
</dbReference>